<evidence type="ECO:0000259" key="4">
    <source>
        <dbReference type="Pfam" id="PF13458"/>
    </source>
</evidence>
<dbReference type="InterPro" id="IPR028081">
    <property type="entry name" value="Leu-bd"/>
</dbReference>
<gene>
    <name evidence="5" type="ORF">EV666_101487</name>
</gene>
<keyword evidence="2 3" id="KW-0732">Signal</keyword>
<dbReference type="SUPFAM" id="SSF53822">
    <property type="entry name" value="Periplasmic binding protein-like I"/>
    <property type="match status" value="1"/>
</dbReference>
<comment type="caution">
    <text evidence="5">The sequence shown here is derived from an EMBL/GenBank/DDBJ whole genome shotgun (WGS) entry which is preliminary data.</text>
</comment>
<dbReference type="PANTHER" id="PTHR47235:SF1">
    <property type="entry name" value="BLR6548 PROTEIN"/>
    <property type="match status" value="1"/>
</dbReference>
<evidence type="ECO:0000313" key="5">
    <source>
        <dbReference type="EMBL" id="TCO16234.1"/>
    </source>
</evidence>
<evidence type="ECO:0000256" key="3">
    <source>
        <dbReference type="SAM" id="SignalP"/>
    </source>
</evidence>
<dbReference type="InterPro" id="IPR028082">
    <property type="entry name" value="Peripla_BP_I"/>
</dbReference>
<sequence length="411" mass="44487">MNQWLRAGMLSAVAGFAVSFLFSGTTLAGSGKFTGPGVTETEIRIGNTMPYSGPASALGNTGKVISAYFRMINDAGGINGRKIDLRSMDDAFSPPKTVEQTRKLVEDDQVAFMFATMGTAPSSAIQRYLSGKGVPLIFLISSAGKWNDPKNFPLTMAFPWQPPYSTEGRIYLDHMRKNNPDARVAVLYQNDDSGKEYMRGLREALGADADRVIAAAMPFEVTDPTVDSQVLALAATKADAFMILGVTPRACSQAIRKAWEIGWRPMRFLASSCINPDQILKPAGLEKAEGIITMLAFKTVGADQQGDSGVSEYLAFMKKYAPGIDPTDFYAVYGYTVAGAMNEVLKAAGDNLSRQNIMKQAATMKGVALPMLLDGITLNTTPDDYRPLRSGYLARFTNGQWKPFGPLLSGQ</sequence>
<protein>
    <submittedName>
        <fullName evidence="5">ABC-type branched-subunit amino acid transport system substrate-binding protein</fullName>
    </submittedName>
</protein>
<reference evidence="5 6" key="1">
    <citation type="submission" date="2019-03" db="EMBL/GenBank/DDBJ databases">
        <title>Genomic Encyclopedia of Type Strains, Phase IV (KMG-IV): sequencing the most valuable type-strain genomes for metagenomic binning, comparative biology and taxonomic classification.</title>
        <authorList>
            <person name="Goeker M."/>
        </authorList>
    </citation>
    <scope>NUCLEOTIDE SEQUENCE [LARGE SCALE GENOMIC DNA]</scope>
    <source>
        <strain evidence="5 6">DSM 22958</strain>
    </source>
</reference>
<keyword evidence="6" id="KW-1185">Reference proteome</keyword>
<organism evidence="5 6">
    <name type="scientific">Camelimonas lactis</name>
    <dbReference type="NCBI Taxonomy" id="659006"/>
    <lineage>
        <taxon>Bacteria</taxon>
        <taxon>Pseudomonadati</taxon>
        <taxon>Pseudomonadota</taxon>
        <taxon>Alphaproteobacteria</taxon>
        <taxon>Hyphomicrobiales</taxon>
        <taxon>Chelatococcaceae</taxon>
        <taxon>Camelimonas</taxon>
    </lineage>
</organism>
<comment type="similarity">
    <text evidence="1">Belongs to the leucine-binding protein family.</text>
</comment>
<feature type="chain" id="PRO_5020963711" evidence="3">
    <location>
        <begin position="29"/>
        <end position="411"/>
    </location>
</feature>
<dbReference type="Pfam" id="PF13458">
    <property type="entry name" value="Peripla_BP_6"/>
    <property type="match status" value="1"/>
</dbReference>
<evidence type="ECO:0000256" key="2">
    <source>
        <dbReference type="ARBA" id="ARBA00022729"/>
    </source>
</evidence>
<proteinExistence type="inferred from homology"/>
<feature type="signal peptide" evidence="3">
    <location>
        <begin position="1"/>
        <end position="28"/>
    </location>
</feature>
<dbReference type="CDD" id="cd06343">
    <property type="entry name" value="PBP1_ABC_ligand_binding-like"/>
    <property type="match status" value="1"/>
</dbReference>
<name>A0A4R2GYQ4_9HYPH</name>
<dbReference type="PANTHER" id="PTHR47235">
    <property type="entry name" value="BLR6548 PROTEIN"/>
    <property type="match status" value="1"/>
</dbReference>
<dbReference type="RefSeq" id="WP_245514160.1">
    <property type="nucleotide sequence ID" value="NZ_JBHUNN010000002.1"/>
</dbReference>
<evidence type="ECO:0000313" key="6">
    <source>
        <dbReference type="Proteomes" id="UP000294881"/>
    </source>
</evidence>
<dbReference type="Gene3D" id="3.40.50.2300">
    <property type="match status" value="2"/>
</dbReference>
<dbReference type="Proteomes" id="UP000294881">
    <property type="component" value="Unassembled WGS sequence"/>
</dbReference>
<evidence type="ECO:0000256" key="1">
    <source>
        <dbReference type="ARBA" id="ARBA00010062"/>
    </source>
</evidence>
<accession>A0A4R2GYQ4</accession>
<feature type="domain" description="Leucine-binding protein" evidence="4">
    <location>
        <begin position="42"/>
        <end position="399"/>
    </location>
</feature>
<dbReference type="EMBL" id="SLWL01000001">
    <property type="protein sequence ID" value="TCO16234.1"/>
    <property type="molecule type" value="Genomic_DNA"/>
</dbReference>
<dbReference type="AlphaFoldDB" id="A0A4R2GYQ4"/>